<dbReference type="Pfam" id="PF00400">
    <property type="entry name" value="WD40"/>
    <property type="match status" value="1"/>
</dbReference>
<dbReference type="PROSITE" id="PS50082">
    <property type="entry name" value="WD_REPEATS_2"/>
    <property type="match status" value="1"/>
</dbReference>
<keyword evidence="1" id="KW-0853">WD repeat</keyword>
<evidence type="ECO:0008006" key="4">
    <source>
        <dbReference type="Google" id="ProtNLM"/>
    </source>
</evidence>
<feature type="repeat" description="WD" evidence="1">
    <location>
        <begin position="1"/>
        <end position="36"/>
    </location>
</feature>
<sequence>IVWGVAFTPDGKTLASGSYDKTIKLWSLDLDDLLARGCNYLKEYLATRDELPKKLCPGK</sequence>
<dbReference type="Proteomes" id="UP000718564">
    <property type="component" value="Unassembled WGS sequence"/>
</dbReference>
<name>A0ABX1P942_9CYAN</name>
<proteinExistence type="predicted"/>
<dbReference type="InterPro" id="IPR036322">
    <property type="entry name" value="WD40_repeat_dom_sf"/>
</dbReference>
<dbReference type="SUPFAM" id="SSF50978">
    <property type="entry name" value="WD40 repeat-like"/>
    <property type="match status" value="1"/>
</dbReference>
<feature type="non-terminal residue" evidence="2">
    <location>
        <position position="1"/>
    </location>
</feature>
<dbReference type="EMBL" id="QMEB01000116">
    <property type="protein sequence ID" value="NMG20824.1"/>
    <property type="molecule type" value="Genomic_DNA"/>
</dbReference>
<accession>A0ABX1P942</accession>
<evidence type="ECO:0000313" key="2">
    <source>
        <dbReference type="EMBL" id="NMG20824.1"/>
    </source>
</evidence>
<dbReference type="PROSITE" id="PS50294">
    <property type="entry name" value="WD_REPEATS_REGION"/>
    <property type="match status" value="1"/>
</dbReference>
<keyword evidence="3" id="KW-1185">Reference proteome</keyword>
<reference evidence="2 3" key="1">
    <citation type="submission" date="2018-06" db="EMBL/GenBank/DDBJ databases">
        <title>Comparative genomics of Brasilonema spp. strains.</title>
        <authorList>
            <person name="Alvarenga D.O."/>
            <person name="Fiore M.F."/>
            <person name="Varani A.M."/>
        </authorList>
    </citation>
    <scope>NUCLEOTIDE SEQUENCE [LARGE SCALE GENOMIC DNA]</scope>
    <source>
        <strain evidence="2 3">SPC951</strain>
    </source>
</reference>
<evidence type="ECO:0000313" key="3">
    <source>
        <dbReference type="Proteomes" id="UP000718564"/>
    </source>
</evidence>
<gene>
    <name evidence="2" type="ORF">DP116_15680</name>
</gene>
<dbReference type="RefSeq" id="WP_211173293.1">
    <property type="nucleotide sequence ID" value="NZ_CAWPJE010000107.1"/>
</dbReference>
<comment type="caution">
    <text evidence="2">The sequence shown here is derived from an EMBL/GenBank/DDBJ whole genome shotgun (WGS) entry which is preliminary data.</text>
</comment>
<organism evidence="2 3">
    <name type="scientific">Brasilonema bromeliae SPC951</name>
    <dbReference type="NCBI Taxonomy" id="385972"/>
    <lineage>
        <taxon>Bacteria</taxon>
        <taxon>Bacillati</taxon>
        <taxon>Cyanobacteriota</taxon>
        <taxon>Cyanophyceae</taxon>
        <taxon>Nostocales</taxon>
        <taxon>Scytonemataceae</taxon>
        <taxon>Brasilonema</taxon>
        <taxon>Bromeliae group (in: Brasilonema)</taxon>
    </lineage>
</organism>
<dbReference type="InterPro" id="IPR015943">
    <property type="entry name" value="WD40/YVTN_repeat-like_dom_sf"/>
</dbReference>
<evidence type="ECO:0000256" key="1">
    <source>
        <dbReference type="PROSITE-ProRule" id="PRU00221"/>
    </source>
</evidence>
<dbReference type="InterPro" id="IPR001680">
    <property type="entry name" value="WD40_rpt"/>
</dbReference>
<protein>
    <recommendedName>
        <fullName evidence="4">WD40 repeat domain-containing protein</fullName>
    </recommendedName>
</protein>
<dbReference type="Gene3D" id="2.130.10.10">
    <property type="entry name" value="YVTN repeat-like/Quinoprotein amine dehydrogenase"/>
    <property type="match status" value="1"/>
</dbReference>